<organism evidence="2 3">
    <name type="scientific">Camellia sinensis</name>
    <name type="common">Tea plant</name>
    <name type="synonym">Thea sinensis</name>
    <dbReference type="NCBI Taxonomy" id="4442"/>
    <lineage>
        <taxon>Eukaryota</taxon>
        <taxon>Viridiplantae</taxon>
        <taxon>Streptophyta</taxon>
        <taxon>Embryophyta</taxon>
        <taxon>Tracheophyta</taxon>
        <taxon>Spermatophyta</taxon>
        <taxon>Magnoliopsida</taxon>
        <taxon>eudicotyledons</taxon>
        <taxon>Gunneridae</taxon>
        <taxon>Pentapetalae</taxon>
        <taxon>asterids</taxon>
        <taxon>Ericales</taxon>
        <taxon>Theaceae</taxon>
        <taxon>Camellia</taxon>
    </lineage>
</organism>
<keyword evidence="3" id="KW-1185">Reference proteome</keyword>
<protein>
    <recommendedName>
        <fullName evidence="4">Myb/SANT-like domain-containing protein</fullName>
    </recommendedName>
</protein>
<accession>A0A7J7FV83</accession>
<evidence type="ECO:0000313" key="2">
    <source>
        <dbReference type="EMBL" id="KAF5932290.1"/>
    </source>
</evidence>
<dbReference type="EMBL" id="JACBKZ010000014">
    <property type="protein sequence ID" value="KAF5932290.1"/>
    <property type="molecule type" value="Genomic_DNA"/>
</dbReference>
<reference evidence="3" key="1">
    <citation type="journal article" date="2020" name="Nat. Commun.">
        <title>Genome assembly of wild tea tree DASZ reveals pedigree and selection history of tea varieties.</title>
        <authorList>
            <person name="Zhang W."/>
            <person name="Zhang Y."/>
            <person name="Qiu H."/>
            <person name="Guo Y."/>
            <person name="Wan H."/>
            <person name="Zhang X."/>
            <person name="Scossa F."/>
            <person name="Alseekh S."/>
            <person name="Zhang Q."/>
            <person name="Wang P."/>
            <person name="Xu L."/>
            <person name="Schmidt M.H."/>
            <person name="Jia X."/>
            <person name="Li D."/>
            <person name="Zhu A."/>
            <person name="Guo F."/>
            <person name="Chen W."/>
            <person name="Ni D."/>
            <person name="Usadel B."/>
            <person name="Fernie A.R."/>
            <person name="Wen W."/>
        </authorList>
    </citation>
    <scope>NUCLEOTIDE SEQUENCE [LARGE SCALE GENOMIC DNA]</scope>
    <source>
        <strain evidence="3">cv. G240</strain>
    </source>
</reference>
<dbReference type="AlphaFoldDB" id="A0A7J7FV83"/>
<feature type="region of interest" description="Disordered" evidence="1">
    <location>
        <begin position="118"/>
        <end position="185"/>
    </location>
</feature>
<comment type="caution">
    <text evidence="2">The sequence shown here is derived from an EMBL/GenBank/DDBJ whole genome shotgun (WGS) entry which is preliminary data.</text>
</comment>
<dbReference type="PANTHER" id="PTHR47851:SF5">
    <property type="entry name" value="MYB_SANT-LIKE DOMAIN-CONTAINING PROTEIN"/>
    <property type="match status" value="1"/>
</dbReference>
<reference evidence="2 3" key="2">
    <citation type="submission" date="2020-07" db="EMBL/GenBank/DDBJ databases">
        <title>Genome assembly of wild tea tree DASZ reveals pedigree and selection history of tea varieties.</title>
        <authorList>
            <person name="Zhang W."/>
        </authorList>
    </citation>
    <scope>NUCLEOTIDE SEQUENCE [LARGE SCALE GENOMIC DNA]</scope>
    <source>
        <strain evidence="3">cv. G240</strain>
        <tissue evidence="2">Leaf</tissue>
    </source>
</reference>
<gene>
    <name evidence="2" type="ORF">HYC85_028461</name>
</gene>
<sequence length="278" mass="31460">MSLKKEWQAWTKLMDSSKRVSGIGFDYDTGLFQAPDEWWDKMESVSTCTNKFHICHLPVHFLLLHSTSIKFIYMKYNVYLFYTCTCLQINKACAKFRKKTLEHRDLMETVFMGATATGKHHWTPGENLPEAATDSSDSMRSLGAQPFADPIPTGVQDVDSDSSLEHVSIEKAKRRKTPSTSVSKLKKATSGASVIAESMNRMTDVVRSKNQQVTVRHLTGNESLYTISECMHKLSSIPSLIGMPSFHFASTLMDNANYREVMMCQPDDDHIIGWLTQK</sequence>
<evidence type="ECO:0000256" key="1">
    <source>
        <dbReference type="SAM" id="MobiDB-lite"/>
    </source>
</evidence>
<proteinExistence type="predicted"/>
<dbReference type="Proteomes" id="UP000593564">
    <property type="component" value="Unassembled WGS sequence"/>
</dbReference>
<name>A0A7J7FV83_CAMSI</name>
<evidence type="ECO:0000313" key="3">
    <source>
        <dbReference type="Proteomes" id="UP000593564"/>
    </source>
</evidence>
<evidence type="ECO:0008006" key="4">
    <source>
        <dbReference type="Google" id="ProtNLM"/>
    </source>
</evidence>
<dbReference type="PANTHER" id="PTHR47851">
    <property type="entry name" value="OS06G0588700 PROTEIN-RELATED"/>
    <property type="match status" value="1"/>
</dbReference>